<evidence type="ECO:0000256" key="5">
    <source>
        <dbReference type="ARBA" id="ARBA00023277"/>
    </source>
</evidence>
<accession>A0A1U9KUK7</accession>
<keyword evidence="3" id="KW-0464">Manganese</keyword>
<name>A0A1U9KUK7_9PROT</name>
<keyword evidence="10" id="KW-1185">Reference proteome</keyword>
<evidence type="ECO:0000256" key="6">
    <source>
        <dbReference type="ARBA" id="ARBA00044907"/>
    </source>
</evidence>
<reference evidence="9 10" key="1">
    <citation type="submission" date="2016-03" db="EMBL/GenBank/DDBJ databases">
        <title>Acetic acid bacteria sequencing.</title>
        <authorList>
            <person name="Brandt J."/>
            <person name="Jakob F."/>
            <person name="Vogel R.F."/>
        </authorList>
    </citation>
    <scope>NUCLEOTIDE SEQUENCE [LARGE SCALE GENOMIC DNA]</scope>
    <source>
        <strain evidence="9 10">NBRC 101099</strain>
    </source>
</reference>
<comment type="cofactor">
    <cofactor evidence="1">
        <name>Mn(2+)</name>
        <dbReference type="ChEBI" id="CHEBI:29035"/>
    </cofactor>
</comment>
<dbReference type="STRING" id="320497.A0U93_12375"/>
<comment type="catalytic activity">
    <reaction evidence="6">
        <text>D-lyxose = D-xylulose</text>
        <dbReference type="Rhea" id="RHEA:14201"/>
        <dbReference type="ChEBI" id="CHEBI:16789"/>
        <dbReference type="ChEBI" id="CHEBI:17140"/>
        <dbReference type="EC" id="5.3.1.15"/>
    </reaction>
</comment>
<evidence type="ECO:0000256" key="8">
    <source>
        <dbReference type="ARBA" id="ARBA00044972"/>
    </source>
</evidence>
<evidence type="ECO:0000256" key="2">
    <source>
        <dbReference type="ARBA" id="ARBA00022723"/>
    </source>
</evidence>
<sequence length="239" mass="26800">MKRSQINASIELAMKTFREYGISLPGFAYWTVDDWKNKGHEADEIRDCMLGWDVTDFGQGDFTKIGRTLFTLRNGSLRRSGYDKSYAEKLILDPEGQRSPAHFHRTKMEDIINRAGGNILVQLTKANASNERSNEHFTIKVDGVVRDMAPGDIVRLEPGQGVCIPPRTIHQFWGEDGTGLTVSGEVSSLCDDHADNCFLEPSARFPEIDEDEPRRYFLCHEYPAVSQDAALETVSVGAL</sequence>
<protein>
    <recommendedName>
        <fullName evidence="8">D-lyxose ketol-isomerase</fullName>
        <ecNumber evidence="8">5.3.1.15</ecNumber>
    </recommendedName>
</protein>
<dbReference type="EMBL" id="CP014691">
    <property type="protein sequence ID" value="AQS89501.1"/>
    <property type="molecule type" value="Genomic_DNA"/>
</dbReference>
<keyword evidence="2" id="KW-0479">Metal-binding</keyword>
<proteinExistence type="inferred from homology"/>
<comment type="similarity">
    <text evidence="7">Belongs to the D-lyxose ketol-isomerase family.</text>
</comment>
<dbReference type="KEGG" id="nch:A0U93_12375"/>
<dbReference type="GO" id="GO:0046872">
    <property type="term" value="F:metal ion binding"/>
    <property type="evidence" value="ECO:0007669"/>
    <property type="project" value="UniProtKB-KW"/>
</dbReference>
<dbReference type="AlphaFoldDB" id="A0A1U9KUK7"/>
<organism evidence="9 10">
    <name type="scientific">Neoasaia chiangmaiensis</name>
    <dbReference type="NCBI Taxonomy" id="320497"/>
    <lineage>
        <taxon>Bacteria</taxon>
        <taxon>Pseudomonadati</taxon>
        <taxon>Pseudomonadota</taxon>
        <taxon>Alphaproteobacteria</taxon>
        <taxon>Acetobacterales</taxon>
        <taxon>Acetobacteraceae</taxon>
        <taxon>Neoasaia</taxon>
    </lineage>
</organism>
<keyword evidence="5" id="KW-0119">Carbohydrate metabolism</keyword>
<dbReference type="Pfam" id="PF07385">
    <property type="entry name" value="Lyx_isomer"/>
    <property type="match status" value="1"/>
</dbReference>
<dbReference type="GO" id="GO:0047828">
    <property type="term" value="F:D-lyxose ketol-isomerase activity"/>
    <property type="evidence" value="ECO:0007669"/>
    <property type="project" value="UniProtKB-EC"/>
</dbReference>
<dbReference type="CDD" id="cd20309">
    <property type="entry name" value="cupin_EcSI"/>
    <property type="match status" value="1"/>
</dbReference>
<evidence type="ECO:0000313" key="9">
    <source>
        <dbReference type="EMBL" id="AQS89501.1"/>
    </source>
</evidence>
<keyword evidence="4" id="KW-0413">Isomerase</keyword>
<evidence type="ECO:0000256" key="4">
    <source>
        <dbReference type="ARBA" id="ARBA00023235"/>
    </source>
</evidence>
<dbReference type="InterPro" id="IPR011051">
    <property type="entry name" value="RmlC_Cupin_sf"/>
</dbReference>
<gene>
    <name evidence="9" type="ORF">A0U93_12375</name>
</gene>
<dbReference type="EC" id="5.3.1.15" evidence="8"/>
<dbReference type="InterPro" id="IPR014710">
    <property type="entry name" value="RmlC-like_jellyroll"/>
</dbReference>
<dbReference type="SUPFAM" id="SSF51182">
    <property type="entry name" value="RmlC-like cupins"/>
    <property type="match status" value="1"/>
</dbReference>
<dbReference type="Proteomes" id="UP000188604">
    <property type="component" value="Chromosome"/>
</dbReference>
<evidence type="ECO:0000313" key="10">
    <source>
        <dbReference type="Proteomes" id="UP000188604"/>
    </source>
</evidence>
<evidence type="ECO:0000256" key="3">
    <source>
        <dbReference type="ARBA" id="ARBA00023211"/>
    </source>
</evidence>
<dbReference type="InterPro" id="IPR047581">
    <property type="entry name" value="EcSI_cupin"/>
</dbReference>
<evidence type="ECO:0000256" key="7">
    <source>
        <dbReference type="ARBA" id="ARBA00044951"/>
    </source>
</evidence>
<dbReference type="InterPro" id="IPR010864">
    <property type="entry name" value="D-lyxose_isomer"/>
</dbReference>
<evidence type="ECO:0000256" key="1">
    <source>
        <dbReference type="ARBA" id="ARBA00001936"/>
    </source>
</evidence>
<dbReference type="Gene3D" id="2.60.120.10">
    <property type="entry name" value="Jelly Rolls"/>
    <property type="match status" value="1"/>
</dbReference>